<dbReference type="FunFam" id="1.20.58.60:FF:000480">
    <property type="entry name" value="Spectrin repeat containing, nuclear envelope 1a"/>
    <property type="match status" value="1"/>
</dbReference>
<feature type="coiled-coil region" evidence="15">
    <location>
        <begin position="1241"/>
        <end position="1339"/>
    </location>
</feature>
<dbReference type="GO" id="GO:0031965">
    <property type="term" value="C:nuclear membrane"/>
    <property type="evidence" value="ECO:0007669"/>
    <property type="project" value="UniProtKB-SubCell"/>
</dbReference>
<dbReference type="SUPFAM" id="SSF46966">
    <property type="entry name" value="Spectrin repeat"/>
    <property type="match status" value="24"/>
</dbReference>
<dbReference type="InterPro" id="IPR047290">
    <property type="entry name" value="CH_SYNE1_rpt1"/>
</dbReference>
<dbReference type="Gene3D" id="1.10.418.10">
    <property type="entry name" value="Calponin-like domain"/>
    <property type="match status" value="2"/>
</dbReference>
<feature type="coiled-coil region" evidence="15">
    <location>
        <begin position="1384"/>
        <end position="1411"/>
    </location>
</feature>
<dbReference type="GO" id="GO:0003779">
    <property type="term" value="F:actin binding"/>
    <property type="evidence" value="ECO:0007669"/>
    <property type="project" value="UniProtKB-KW"/>
</dbReference>
<feature type="coiled-coil region" evidence="15">
    <location>
        <begin position="4788"/>
        <end position="4815"/>
    </location>
</feature>
<feature type="coiled-coil region" evidence="15">
    <location>
        <begin position="3161"/>
        <end position="3236"/>
    </location>
</feature>
<feature type="coiled-coil region" evidence="15">
    <location>
        <begin position="1991"/>
        <end position="2045"/>
    </location>
</feature>
<comment type="subcellular location">
    <subcellularLocation>
        <location evidence="3">Cytoplasm</location>
        <location evidence="3">Cytoskeleton</location>
    </subcellularLocation>
    <subcellularLocation>
        <location evidence="2">Cytoplasm</location>
        <location evidence="2">Myofibril</location>
        <location evidence="2">Sarcomere</location>
    </subcellularLocation>
    <subcellularLocation>
        <location evidence="1">Nucleus membrane</location>
    </subcellularLocation>
</comment>
<dbReference type="InterPro" id="IPR002017">
    <property type="entry name" value="Spectrin_repeat"/>
</dbReference>
<protein>
    <submittedName>
        <fullName evidence="17">Nesprin-1 isoform X3</fullName>
    </submittedName>
</protein>
<dbReference type="PROSITE" id="PS00020">
    <property type="entry name" value="ACTININ_2"/>
    <property type="match status" value="1"/>
</dbReference>
<evidence type="ECO:0000256" key="4">
    <source>
        <dbReference type="ARBA" id="ARBA00008619"/>
    </source>
</evidence>
<feature type="coiled-coil region" evidence="15">
    <location>
        <begin position="4523"/>
        <end position="4550"/>
    </location>
</feature>
<gene>
    <name evidence="17" type="ORF">ROHU_007865</name>
</gene>
<reference evidence="17 18" key="1">
    <citation type="submission" date="2018-03" db="EMBL/GenBank/DDBJ databases">
        <title>Draft genome sequence of Rohu Carp (Labeo rohita).</title>
        <authorList>
            <person name="Das P."/>
            <person name="Kushwaha B."/>
            <person name="Joshi C.G."/>
            <person name="Kumar D."/>
            <person name="Nagpure N.S."/>
            <person name="Sahoo L."/>
            <person name="Das S.P."/>
            <person name="Bit A."/>
            <person name="Patnaik S."/>
            <person name="Meher P.K."/>
            <person name="Jayasankar P."/>
            <person name="Koringa P.G."/>
            <person name="Patel N.V."/>
            <person name="Hinsu A.T."/>
            <person name="Kumar R."/>
            <person name="Pandey M."/>
            <person name="Agarwal S."/>
            <person name="Srivastava S."/>
            <person name="Singh M."/>
            <person name="Iquebal M.A."/>
            <person name="Jaiswal S."/>
            <person name="Angadi U.B."/>
            <person name="Kumar N."/>
            <person name="Raza M."/>
            <person name="Shah T.M."/>
            <person name="Rai A."/>
            <person name="Jena J.K."/>
        </authorList>
    </citation>
    <scope>NUCLEOTIDE SEQUENCE [LARGE SCALE GENOMIC DNA]</scope>
    <source>
        <strain evidence="17">DASCIFA01</strain>
        <tissue evidence="17">Testis</tissue>
    </source>
</reference>
<feature type="coiled-coil region" evidence="15">
    <location>
        <begin position="3784"/>
        <end position="3815"/>
    </location>
</feature>
<evidence type="ECO:0000313" key="17">
    <source>
        <dbReference type="EMBL" id="RXN18089.1"/>
    </source>
</evidence>
<dbReference type="PANTHER" id="PTHR14514">
    <property type="entry name" value="PKA ANCHORING PROTEIN"/>
    <property type="match status" value="1"/>
</dbReference>
<feature type="coiled-coil region" evidence="15">
    <location>
        <begin position="4710"/>
        <end position="4737"/>
    </location>
</feature>
<dbReference type="FunFam" id="1.20.58.60:FF:000181">
    <property type="entry name" value="Spectrin repeat containing, nuclear envelope 1a"/>
    <property type="match status" value="1"/>
</dbReference>
<evidence type="ECO:0000256" key="3">
    <source>
        <dbReference type="ARBA" id="ARBA00004245"/>
    </source>
</evidence>
<evidence type="ECO:0000256" key="15">
    <source>
        <dbReference type="SAM" id="Coils"/>
    </source>
</evidence>
<evidence type="ECO:0000256" key="13">
    <source>
        <dbReference type="ARBA" id="ARBA00023212"/>
    </source>
</evidence>
<dbReference type="Pfam" id="PF25803">
    <property type="entry name" value="Spectrin_SYNE1_2"/>
    <property type="match status" value="1"/>
</dbReference>
<keyword evidence="7" id="KW-0812">Transmembrane</keyword>
<dbReference type="Proteomes" id="UP000290572">
    <property type="component" value="Unassembled WGS sequence"/>
</dbReference>
<dbReference type="InterPro" id="IPR057932">
    <property type="entry name" value="Spectrin_SYNE1_3"/>
</dbReference>
<comment type="caution">
    <text evidence="17">The sequence shown here is derived from an EMBL/GenBank/DDBJ whole genome shotgun (WGS) entry which is preliminary data.</text>
</comment>
<dbReference type="Gene3D" id="1.20.58.60">
    <property type="match status" value="19"/>
</dbReference>
<dbReference type="CDD" id="cd21241">
    <property type="entry name" value="CH_SYNE1_rpt1"/>
    <property type="match status" value="1"/>
</dbReference>
<accession>A0A498MAI4</accession>
<dbReference type="Pfam" id="PF25034">
    <property type="entry name" value="Spectrin_SYNE1"/>
    <property type="match status" value="1"/>
</dbReference>
<keyword evidence="11" id="KW-0472">Membrane</keyword>
<dbReference type="Pfam" id="PF00307">
    <property type="entry name" value="CH"/>
    <property type="match status" value="2"/>
</dbReference>
<dbReference type="FunFam" id="1.20.58.60:FF:000177">
    <property type="entry name" value="nesprin-1 isoform X5"/>
    <property type="match status" value="1"/>
</dbReference>
<keyword evidence="13" id="KW-0206">Cytoskeleton</keyword>
<dbReference type="CDD" id="cd21243">
    <property type="entry name" value="CH_SYNE1_rpt2"/>
    <property type="match status" value="1"/>
</dbReference>
<keyword evidence="6" id="KW-0597">Phosphoprotein</keyword>
<evidence type="ECO:0000256" key="11">
    <source>
        <dbReference type="ARBA" id="ARBA00023136"/>
    </source>
</evidence>
<feature type="coiled-coil region" evidence="15">
    <location>
        <begin position="1627"/>
        <end position="1661"/>
    </location>
</feature>
<feature type="coiled-coil region" evidence="15">
    <location>
        <begin position="1697"/>
        <end position="1750"/>
    </location>
</feature>
<keyword evidence="10 15" id="KW-0175">Coiled coil</keyword>
<keyword evidence="14" id="KW-0539">Nucleus</keyword>
<dbReference type="InterPro" id="IPR036872">
    <property type="entry name" value="CH_dom_sf"/>
</dbReference>
<evidence type="ECO:0000313" key="18">
    <source>
        <dbReference type="Proteomes" id="UP000290572"/>
    </source>
</evidence>
<evidence type="ECO:0000256" key="12">
    <source>
        <dbReference type="ARBA" id="ARBA00023203"/>
    </source>
</evidence>
<sequence length="4994" mass="572629">MAHFKDVAVKKTTSLNLVTGFFQYLRDEQEAVQKRTFTKWINSHLAKHKPPFEVNDLFEDIKDGVKLLALLEVLSGQRLPCEQGRQIKRIHWVSNIGTALKFLEGRKIKLVNINATDIADGRPSIVLGLIWTIILYFQIEELTSNLPALQALSSSASSVDSMASSETGSPPMKRKVMTKFQGNAKKALLRWVQNTASKRLGIEVKDFGPSWRSGVAFHSVIHAIRPELVDMDIVRKRSNRENLEEAFSVAENELGIPRLLDPEDVDVDKPDEKSIMTYVAQFLKHYPDPHQSETDGQQEEYDPQDIELMLEREERKVLREVKIWLDQLERDILHAQGSEESLTDKYQAFKNFRVQYEMRKKQIESLLQPVHRDGKLSVDQAVVKQAWDHVTVRLLDWHIHLDKSLPGPLGVIGAWLHRAELSLREDIPIQQAHEETANIIHRKLEQHKEVLKNLEGHRQTFQQIHRDRSVNGVPVPPEQLQDMAERFNFVSTSSHVHLIKFEFWEMKYRLMAFLMLAESKLKSWIIKYGRRDSVELLLQNYIAFIEGHKFFEQYETTFRTLKQAADSYLKSGASGSKNPKIVEEVEGVNKFLSDATAQWKNLSVEVRSVRSMLEEVICNWEKYSSTVASLQAWLEDAEKMLNQSESDKREFFRNLPHWIQQHMDMNDAGNFLIETCDETVSRELKQQLLLLNGRWRELFVKVKHYARADEVDKLRKDYDDGIEALKAFIDSANERMNNPVQVSFLNIRTYLQDVEDIKHKVPSMEAAYKTATRNAQQLTKDLTEEEIAQMLATMATIKDELSKIRERALPLLRDSQAMLPPLEEMEKHITGFYQSLEKASRITSSRDSEAPGDFKQKCQELVTYQQSCKKCLSVIDKNHQIILKSLDTSKNLKHLDTSLLERRITELQASSQGMVKETTEWKRHVEANSSLMKRFEESRVELEKVLKIARSSMTERGNPEDLLKKHTEFFGQLDQRVLNAFLKACDELTDILPEQEQQNLQETVRKLHKQWKDVQTEIPSHLLHLKVELEKSRLMASVQECQAELARENRSLPSMGSERLIKEHRMFFKEKGPQALCEKRLQHMEELCSKLPENKQAQQTLENARTAFAEAKEDIDSTHQKLMQHPDKWKEFNTRFSELSAWVTSKESQLRLLRNRAGDPSKFGQVKSTIESLRNDAELQEGNVSWLKTRLAALIEVCTESDAQRQGAALSKLSNDFKGLLTSLSESEKVVLAVSDCVQFREEVKTTLEELTQGQQELQSEISKILDSESVREAQQLLLLYQQQLKRLRLKRKEMQEQINRGKLLQVEEGLEESLQEDLQKLETTLSKMDQSTESQEKNLEVTLAAWQEFDSQQAAVKEFVGKVRSVTEKEMNFSSPDSLSTELEQAKELLKQCETEARQVNTLLKRATEIQLGPKNQSLLQDQARALSEQVDKVETGLKRDVKTLEGMKDQWDSFGSEFEAFSTWITERERQMDALKSSSAPLDQQICTVKTIRDGLQERSQVLSNLEEKSQALVQFVSSGESARIKARLTQIGRYWEELKESVEHLNGQLEESSSYQTKFNANLQQVQSEVEDIQKKLDSPVTSCVSSSETYKTLQSHMDMFPSLEKLKATLLSLSAGARRLSEREKAEKAVAALQQSYEKCLKQAKEKQNQMESLLSHWQKYEKDWSALQSCLERCKSISGSDSQFLPVDKLKLDGELLELKHLQSELQSLESVYNRLVSQTPSLYTTASDERVKTLKEDHEQLEKRWKCQTTAVPQRIQVLQEHLSQVEQFDQALQKFFKWGESFLSSLHSFSHVDITDLQPSTSDIKGRRDDLLKQSVLRQSLQEQTKTLCDVCEPNEVQQLQGKWESSLQPYMEAHQLVELRGESLDKLEAFLHTHTVAAGVLQGLRQTVESAGSWDKSRVDELQKDLEAIVPDISRLETLAVNLDGSLCKAHLHLMNGKETRSSCRSLADSLSVELDAVRNLLGSKQSEAEALGALWSSFRQRKEQLLKTVEDIEEKADKQGLKEPNLHTLQQRLRFFNQLEDELQSHQHEEQWLRDKGQQLAQRDAELGGEVLREINLLQTTWEDTKKLITERQEQSSALVELMKDYQSLKSSINTILESADAISDIKAVLKDQEDTRRSLLKHEAVKAEMASNQDVLERFSSKGKKLLSELNKIPDCDTQIVKTEMDATVDQWLDVSEKIEDNLESLKRSSALWVEIYDISGEIESWSNSSVMDLTDGLNNFNDSQKTANKLSEADVGLKEKKIDALQEKVSELKQLCGGQDVPAKLQVMETDLRRKISNIEELCNQSKSNLQDFCSQKKQLEDFLTQMSEWLQNVERSLVESPCGTAPEEICRVKEIQKELQNQQSSIDSARESLNTLCRKYPSEELAGLGSSLTDLIKKYETVNQLCVKKLGSMQHGLQQHFNDLVKEFHTWLSGQKDIVRECADYSGDMSVVERKLQKLKGALERVDDGDGRLMLVCTEGEKLLLHLPKASAGQVQQNLSSIQQDWDSYVEQCKQNQQNLEESANLLSGFESRLERLTRWLERMDVRMSTELPEGRHGDQERVTLERVEEFQHEVLKERDSFESLCQEAQSLSEGGHGSGAELRVSAQLQLQHQALLKAARERLRLCQLSMQEQQNFEETLQSTWGWLSGVQERLNSLNSTSGNKETLEKRLGLVQDILLMKGEGEVKLNMTVGKGEQVLKNCSRDKQEIIRSQLKSLKDSWANILMTAMSCHSRLEWTVAQWGSFLESKAQLQQWMEMVEQEAGVALPQQPGLKEKASLLERLRAIQADVEVHLTALTRLNEKATELYEKTGDQMFAEGPKSEFNTQFTNITSVIKNKVQQMEEIVKEHEQYMESVRDLNDWLTSAKEELQRWSDMSGDAASVQRKLSKVRGLLDSRKQGHERLTRVQSCGAATRDHTSTVGCEVLEREEGGLLSAWEQWERGAKHVCSGLEGVLAQMANSEQEFNSLAAQLEQDLQEFSSKLQEWRIKLQQVEDMTSGEEAVQGWQIAKDALEALLNIEPMSDNLKCQLNDLCRFSRDLGAQSERVSALIKEYNSLSLQASRECQGKEKLLEQRFRASFRDFQQWLVNAKINTAKCFDVPQNLAEASSSLQKIQEFLSDREQGHGKLNTVAASGELLMSIAAKDRVESVRAKINTAREDWKTLMTNLHQRETALQNLQAQMRDFETSVEPLQDWLNETEEAVQESSSRLHDLTAKKQELHRLQSLLEELASKESQLHRLREKAQQLWDGHTAGKGFVHRVSQLSAQYLALSNLTKEKASRIDRIVSEHQLFSQGLKELQNWVADTSHMLQTYCTPTADKNVLDSRMIKLEALLTARQEKEIQLKMLMTRGESVQRNTSAEGVPLVRQQIEDLKDSWDGLLSASIQCKSQLEGALSQWTSYQEDVRQFVSWMETVEETLNSADKQCSEMRDKTTNLGKAKLLLEDVLSHNSGLDVISMKGSNMAEHYVTQLEIQDLQERYNMVKDKAQCAVAKAEELVSAHQEYQRTLHEFKDWLEQQQERLSCYTQLEGDVETLEDTLRKLQELQVHCTEGQALLNTLLVTREQVIPWGVPQLEDRCLETVQQEWSSYQTRLGEIRSQLNSALAKLRQIEQKFQRLDNWLKGMETKGQLRSGRRSDRATKEAQLQLLKGWHEEVLAYQEEIEGLSVLAQQVLEETPISSRVSTRATQLTSRYHALLLHLLDTIKQLKEEVASIEESQSVFSTFSDWLSTAQKNFSSVTTTTIDVVDRAAMEKKMKKLEALQGDMELGHTFLKTMREKTDRAMTFLEEPEAEQLKEEVDARLSQLEALIRALRSELSATEKSIQLSKDFLDKYKTQTQWLTETKSLLASPVEPKAELYQKKAQLAKYKTIQHTIQSHESAVKSVIEKGDALLETIRDLSISENISKLKTDYQDLSNNAKVHVQSLTESVREHEDYNSELQEVEKWLLQMSSRLVTSDSMQSGNLETATQQLARHKAIMEEIAGFEERLTSLKDKGDRLTSSCTEQVQAKISQQIQAHQQGTRDSYSAICSTAQRVYQTLDRELQKHVSHQDTLQQCQTWLSTVKEEIQLQAQTPYGLQEALKQVKHFRALQEQASTYLDLVCSVCDLSDESVRATAAKIQETKTMIEARMTSSQELSDSWREIKEQKQELSTLFQDMEQQLQSLSRRPAELEPKIAQNMLDQAKEFGQQLQSRQSTLTKMTELVSKLTEGQESPEHTEIGRLSHAWLELCHQANKLQAQREEDLQRTKEYHDCISAMEALFEQVSKEWDNLARTDAESSSDHLEALRKLSVVLKEKKSTLEDLKEQKQKVMYHLNLDDKELVKEQIGHFEQRWAHLESLIERKIQDSIVTLEDMGQVEARLREAREWAEEQKPALSEAMKMSPPPELAQSFLFDHLSICSELEAKQLLLAQAMSDADRVLAHLGLNERQKLQQLISETQAEVESLSVKVAQRRKHLSKAFTERTQFLLAVNQAITWVQQNEKKAQAEEYIALLPDDLSKQVRTCRNIQSSLRAYQSELTSLWSQGRDLMKDAAEEEKSEMLNKLQELQNIFEVALQKCSQRLQELEKVLVTRKYFKADLEKICQWLKQADIVTFPEINLMNGDAELSSQLTKYQQILDQAMEYENLLLTVQRTGQEILPTLNEVDHCYLDEKLIALPQQYNNILGLAKEKQEKIQQAILARQEYASFIDVTHKALKELEEQFHSLGTQSVGLKTEEVVSLQADYKALLEELTNLGQAVSELNQKKEGFRSTGQPWRPEEMTQLVSLYNGLKRLIEQRVEHLDDTLESFEDHQAMAMQVDSELKATKEQLVKVNAETQSAEERLKNYHALAASLQGASSHLTRLMEQMDNLATHMDSAAHEASKQRVTSWQEELQSLQSAVGELIVECENRFVQSKDFETEVNRTLKWLEQIKDELGSEVVVDVKVEKVQEEIRKQQIMQEEVQSRLRIVAALSTREKQKYTSANELVPPHVDSSLQEMAKLEADVQRALSSKQASSNPNYQ</sequence>
<organism evidence="17 18">
    <name type="scientific">Labeo rohita</name>
    <name type="common">Indian major carp</name>
    <name type="synonym">Cyprinus rohita</name>
    <dbReference type="NCBI Taxonomy" id="84645"/>
    <lineage>
        <taxon>Eukaryota</taxon>
        <taxon>Metazoa</taxon>
        <taxon>Chordata</taxon>
        <taxon>Craniata</taxon>
        <taxon>Vertebrata</taxon>
        <taxon>Euteleostomi</taxon>
        <taxon>Actinopterygii</taxon>
        <taxon>Neopterygii</taxon>
        <taxon>Teleostei</taxon>
        <taxon>Ostariophysi</taxon>
        <taxon>Cypriniformes</taxon>
        <taxon>Cyprinidae</taxon>
        <taxon>Labeoninae</taxon>
        <taxon>Labeonini</taxon>
        <taxon>Labeo</taxon>
    </lineage>
</organism>
<dbReference type="FunFam" id="1.20.58.60:FF:000231">
    <property type="entry name" value="Spectrin repeat containing, nuclear envelope 1a"/>
    <property type="match status" value="1"/>
</dbReference>
<evidence type="ECO:0000256" key="8">
    <source>
        <dbReference type="ARBA" id="ARBA00022737"/>
    </source>
</evidence>
<dbReference type="InterPro" id="IPR001715">
    <property type="entry name" value="CH_dom"/>
</dbReference>
<dbReference type="GO" id="GO:0030017">
    <property type="term" value="C:sarcomere"/>
    <property type="evidence" value="ECO:0007669"/>
    <property type="project" value="UniProtKB-SubCell"/>
</dbReference>
<evidence type="ECO:0000256" key="2">
    <source>
        <dbReference type="ARBA" id="ARBA00004204"/>
    </source>
</evidence>
<keyword evidence="5" id="KW-0963">Cytoplasm</keyword>
<evidence type="ECO:0000256" key="10">
    <source>
        <dbReference type="ARBA" id="ARBA00023054"/>
    </source>
</evidence>
<comment type="similarity">
    <text evidence="4">Belongs to the nesprin family.</text>
</comment>
<dbReference type="InterPro" id="IPR047291">
    <property type="entry name" value="CH_SYNE1_rpt2"/>
</dbReference>
<dbReference type="SUPFAM" id="SSF47576">
    <property type="entry name" value="Calponin-homology domain, CH-domain"/>
    <property type="match status" value="1"/>
</dbReference>
<evidence type="ECO:0000256" key="7">
    <source>
        <dbReference type="ARBA" id="ARBA00022692"/>
    </source>
</evidence>
<feature type="coiled-coil region" evidence="15">
    <location>
        <begin position="768"/>
        <end position="807"/>
    </location>
</feature>
<dbReference type="SMART" id="SM00150">
    <property type="entry name" value="SPEC"/>
    <property type="match status" value="24"/>
</dbReference>
<evidence type="ECO:0000256" key="5">
    <source>
        <dbReference type="ARBA" id="ARBA00022490"/>
    </source>
</evidence>
<dbReference type="CDD" id="cd00176">
    <property type="entry name" value="SPEC"/>
    <property type="match status" value="6"/>
</dbReference>
<keyword evidence="8" id="KW-0677">Repeat</keyword>
<dbReference type="FunFam" id="1.20.58.60:FF:000139">
    <property type="entry name" value="nesprin-1 isoform X1"/>
    <property type="match status" value="1"/>
</dbReference>
<evidence type="ECO:0000256" key="9">
    <source>
        <dbReference type="ARBA" id="ARBA00022989"/>
    </source>
</evidence>
<feature type="domain" description="Calponin-homology (CH)" evidence="16">
    <location>
        <begin position="182"/>
        <end position="287"/>
    </location>
</feature>
<evidence type="ECO:0000256" key="14">
    <source>
        <dbReference type="ARBA" id="ARBA00023242"/>
    </source>
</evidence>
<evidence type="ECO:0000256" key="1">
    <source>
        <dbReference type="ARBA" id="ARBA00004126"/>
    </source>
</evidence>
<dbReference type="InterPro" id="IPR018159">
    <property type="entry name" value="Spectrin/alpha-actinin"/>
</dbReference>
<dbReference type="InterPro" id="IPR057057">
    <property type="entry name" value="Spectrin_SYNE1"/>
</dbReference>
<proteinExistence type="inferred from homology"/>
<dbReference type="PROSITE" id="PS00019">
    <property type="entry name" value="ACTININ_1"/>
    <property type="match status" value="1"/>
</dbReference>
<name>A0A498MAI4_LABRO</name>
<feature type="domain" description="Calponin-homology (CH)" evidence="16">
    <location>
        <begin position="31"/>
        <end position="138"/>
    </location>
</feature>
<dbReference type="FunFam" id="1.10.418.10:FF:000033">
    <property type="entry name" value="nesprin-1 isoform X1"/>
    <property type="match status" value="1"/>
</dbReference>
<keyword evidence="18" id="KW-1185">Reference proteome</keyword>
<dbReference type="InterPro" id="IPR001589">
    <property type="entry name" value="Actinin_actin-bd_CS"/>
</dbReference>
<keyword evidence="9" id="KW-1133">Transmembrane helix</keyword>
<feature type="coiled-coil region" evidence="15">
    <location>
        <begin position="2246"/>
        <end position="2296"/>
    </location>
</feature>
<dbReference type="GO" id="GO:0005856">
    <property type="term" value="C:cytoskeleton"/>
    <property type="evidence" value="ECO:0007669"/>
    <property type="project" value="UniProtKB-SubCell"/>
</dbReference>
<dbReference type="STRING" id="84645.A0A498MAI4"/>
<feature type="coiled-coil region" evidence="15">
    <location>
        <begin position="1094"/>
        <end position="1121"/>
    </location>
</feature>
<evidence type="ECO:0000259" key="16">
    <source>
        <dbReference type="PROSITE" id="PS50021"/>
    </source>
</evidence>
<dbReference type="SMART" id="SM00033">
    <property type="entry name" value="CH"/>
    <property type="match status" value="2"/>
</dbReference>
<dbReference type="Pfam" id="PF00435">
    <property type="entry name" value="Spectrin"/>
    <property type="match status" value="4"/>
</dbReference>
<feature type="coiled-coil region" evidence="15">
    <location>
        <begin position="2944"/>
        <end position="2989"/>
    </location>
</feature>
<dbReference type="PANTHER" id="PTHR14514:SF3">
    <property type="entry name" value="NESPRIN-1"/>
    <property type="match status" value="1"/>
</dbReference>
<evidence type="ECO:0000256" key="6">
    <source>
        <dbReference type="ARBA" id="ARBA00022553"/>
    </source>
</evidence>
<keyword evidence="12" id="KW-0009">Actin-binding</keyword>
<dbReference type="FunFam" id="1.10.418.10:FF:000037">
    <property type="entry name" value="nesprin-1 isoform X1"/>
    <property type="match status" value="1"/>
</dbReference>
<dbReference type="PROSITE" id="PS50021">
    <property type="entry name" value="CH"/>
    <property type="match status" value="2"/>
</dbReference>
<dbReference type="EMBL" id="QBIY01012726">
    <property type="protein sequence ID" value="RXN18089.1"/>
    <property type="molecule type" value="Genomic_DNA"/>
</dbReference>